<evidence type="ECO:0000313" key="2">
    <source>
        <dbReference type="EMBL" id="PZV84608.1"/>
    </source>
</evidence>
<dbReference type="RefSeq" id="WP_111392267.1">
    <property type="nucleotide sequence ID" value="NZ_QKTX01000004.1"/>
</dbReference>
<dbReference type="OrthoDB" id="680421at2"/>
<dbReference type="AlphaFoldDB" id="A0A326RU09"/>
<dbReference type="SMART" id="SM00100">
    <property type="entry name" value="cNMP"/>
    <property type="match status" value="1"/>
</dbReference>
<comment type="caution">
    <text evidence="2">The sequence shown here is derived from an EMBL/GenBank/DDBJ whole genome shotgun (WGS) entry which is preliminary data.</text>
</comment>
<dbReference type="InterPro" id="IPR000595">
    <property type="entry name" value="cNMP-bd_dom"/>
</dbReference>
<reference evidence="2 3" key="1">
    <citation type="submission" date="2018-06" db="EMBL/GenBank/DDBJ databases">
        <title>Genomic Encyclopedia of Archaeal and Bacterial Type Strains, Phase II (KMG-II): from individual species to whole genera.</title>
        <authorList>
            <person name="Goeker M."/>
        </authorList>
    </citation>
    <scope>NUCLEOTIDE SEQUENCE [LARGE SCALE GENOMIC DNA]</scope>
    <source>
        <strain evidence="2 3">T4</strain>
    </source>
</reference>
<feature type="domain" description="Cyclic nucleotide-binding" evidence="1">
    <location>
        <begin position="10"/>
        <end position="109"/>
    </location>
</feature>
<organism evidence="2 3">
    <name type="scientific">Algoriphagus aquaeductus</name>
    <dbReference type="NCBI Taxonomy" id="475299"/>
    <lineage>
        <taxon>Bacteria</taxon>
        <taxon>Pseudomonadati</taxon>
        <taxon>Bacteroidota</taxon>
        <taxon>Cytophagia</taxon>
        <taxon>Cytophagales</taxon>
        <taxon>Cyclobacteriaceae</taxon>
        <taxon>Algoriphagus</taxon>
    </lineage>
</organism>
<dbReference type="Proteomes" id="UP000248917">
    <property type="component" value="Unassembled WGS sequence"/>
</dbReference>
<dbReference type="Gene3D" id="2.60.120.10">
    <property type="entry name" value="Jelly Rolls"/>
    <property type="match status" value="1"/>
</dbReference>
<protein>
    <submittedName>
        <fullName evidence="2">CRP-like cAMP-binding protein</fullName>
    </submittedName>
</protein>
<dbReference type="PROSITE" id="PS50042">
    <property type="entry name" value="CNMP_BINDING_3"/>
    <property type="match status" value="1"/>
</dbReference>
<evidence type="ECO:0000259" key="1">
    <source>
        <dbReference type="PROSITE" id="PS50042"/>
    </source>
</evidence>
<accession>A0A326RU09</accession>
<dbReference type="EMBL" id="QKTX01000004">
    <property type="protein sequence ID" value="PZV84608.1"/>
    <property type="molecule type" value="Genomic_DNA"/>
</dbReference>
<evidence type="ECO:0000313" key="3">
    <source>
        <dbReference type="Proteomes" id="UP000248917"/>
    </source>
</evidence>
<dbReference type="SUPFAM" id="SSF51206">
    <property type="entry name" value="cAMP-binding domain-like"/>
    <property type="match status" value="1"/>
</dbReference>
<dbReference type="CDD" id="cd00038">
    <property type="entry name" value="CAP_ED"/>
    <property type="match status" value="1"/>
</dbReference>
<gene>
    <name evidence="2" type="ORF">CLV31_104261</name>
</gene>
<dbReference type="InterPro" id="IPR014710">
    <property type="entry name" value="RmlC-like_jellyroll"/>
</dbReference>
<keyword evidence="3" id="KW-1185">Reference proteome</keyword>
<proteinExistence type="predicted"/>
<name>A0A326RU09_9BACT</name>
<sequence length="187" mass="21890">MKSPDETFRTFPFLDQASKEAFLSNIQFHTYEKGELLEEAGKVCHYLYFLAEGSVRSYYLKENREITVSFSLDGEFITSMHSFITQKPSYENIEAMEKTTVGKMSQEALWGLFDTHPNIERAYRMILEQYYITLEEQLIFSKFKSAKERYLELMNTRPKVIQKASVGHIASFLEMSLETLSRVRSKI</sequence>
<dbReference type="Pfam" id="PF00027">
    <property type="entry name" value="cNMP_binding"/>
    <property type="match status" value="1"/>
</dbReference>
<dbReference type="InterPro" id="IPR018490">
    <property type="entry name" value="cNMP-bd_dom_sf"/>
</dbReference>